<name>C6M580_NEISI</name>
<keyword evidence="2" id="KW-1185">Reference proteome</keyword>
<reference evidence="1" key="1">
    <citation type="submission" date="2009-07" db="EMBL/GenBank/DDBJ databases">
        <authorList>
            <person name="Weinstock G."/>
            <person name="Sodergren E."/>
            <person name="Clifton S."/>
            <person name="Fulton L."/>
            <person name="Fulton B."/>
            <person name="Courtney L."/>
            <person name="Fronick C."/>
            <person name="Harrison M."/>
            <person name="Strong C."/>
            <person name="Farmer C."/>
            <person name="Delahaunty K."/>
            <person name="Markovic C."/>
            <person name="Hall O."/>
            <person name="Minx P."/>
            <person name="Tomlinson C."/>
            <person name="Mitreva M."/>
            <person name="Nelson J."/>
            <person name="Hou S."/>
            <person name="Wollam A."/>
            <person name="Pepin K.H."/>
            <person name="Johnson M."/>
            <person name="Bhonagiri V."/>
            <person name="Nash W.E."/>
            <person name="Warren W."/>
            <person name="Chinwalla A."/>
            <person name="Mardis E.R."/>
            <person name="Wilson R.K."/>
        </authorList>
    </citation>
    <scope>NUCLEOTIDE SEQUENCE [LARGE SCALE GENOMIC DNA]</scope>
    <source>
        <strain evidence="1">ATCC 29256</strain>
    </source>
</reference>
<dbReference type="Proteomes" id="UP000005365">
    <property type="component" value="Unassembled WGS sequence"/>
</dbReference>
<gene>
    <name evidence="1" type="ORF">NEISICOT_01679</name>
</gene>
<protein>
    <submittedName>
        <fullName evidence="1">Uncharacterized protein</fullName>
    </submittedName>
</protein>
<evidence type="ECO:0000313" key="1">
    <source>
        <dbReference type="EMBL" id="EET44461.1"/>
    </source>
</evidence>
<dbReference type="AlphaFoldDB" id="C6M580"/>
<evidence type="ECO:0000313" key="2">
    <source>
        <dbReference type="Proteomes" id="UP000005365"/>
    </source>
</evidence>
<organism evidence="1 2">
    <name type="scientific">Neisseria sicca ATCC 29256</name>
    <dbReference type="NCBI Taxonomy" id="547045"/>
    <lineage>
        <taxon>Bacteria</taxon>
        <taxon>Pseudomonadati</taxon>
        <taxon>Pseudomonadota</taxon>
        <taxon>Betaproteobacteria</taxon>
        <taxon>Neisseriales</taxon>
        <taxon>Neisseriaceae</taxon>
        <taxon>Neisseria</taxon>
    </lineage>
</organism>
<dbReference type="EMBL" id="ACKO02000009">
    <property type="protein sequence ID" value="EET44461.1"/>
    <property type="molecule type" value="Genomic_DNA"/>
</dbReference>
<comment type="caution">
    <text evidence="1">The sequence shown here is derived from an EMBL/GenBank/DDBJ whole genome shotgun (WGS) entry which is preliminary data.</text>
</comment>
<sequence>MRCWRKALCKSHCPDFRLWKGRLKTLIQGFQTTFFTVRNCL</sequence>
<proteinExistence type="predicted"/>
<accession>C6M580</accession>